<keyword evidence="9" id="KW-0094">Blood coagulation</keyword>
<feature type="domain" description="G-protein coupled receptors family 1 profile" evidence="19">
    <location>
        <begin position="58"/>
        <end position="307"/>
    </location>
</feature>
<dbReference type="SUPFAM" id="SSF81321">
    <property type="entry name" value="Family A G protein-coupled receptor-like"/>
    <property type="match status" value="1"/>
</dbReference>
<evidence type="ECO:0000256" key="12">
    <source>
        <dbReference type="ARBA" id="ARBA00023170"/>
    </source>
</evidence>
<dbReference type="GO" id="GO:0035025">
    <property type="term" value="P:positive regulation of Rho protein signal transduction"/>
    <property type="evidence" value="ECO:0007669"/>
    <property type="project" value="TreeGrafter"/>
</dbReference>
<keyword evidence="21" id="KW-1185">Reference proteome</keyword>
<evidence type="ECO:0000256" key="9">
    <source>
        <dbReference type="ARBA" id="ARBA00023084"/>
    </source>
</evidence>
<dbReference type="InterPro" id="IPR000935">
    <property type="entry name" value="Thrmbn_rcpt"/>
</dbReference>
<keyword evidence="14 17" id="KW-0807">Transducer</keyword>
<keyword evidence="12 17" id="KW-0675">Receptor</keyword>
<dbReference type="PRINTS" id="PR00908">
    <property type="entry name" value="THROMBINR"/>
</dbReference>
<sequence length="337" mass="39200">MLPLWLIISPLLLALIIILTLDWSKVLEENFRISRIRWGVTRLIPSIYVLVFLVALPLNLMAIVIFLVKMKVRKPAVVYMLNLAIADVFFISVLPFYIVYRYCGNNWVLGEGMCRFVTATFYCNMYCSILLMTSISVDRFLAIVYPVRSLSWRTVNRAWLVCGIIWVISLASTVPLLINKQTLSVPVLHITTCHDNQDVEVLRNYYFYYFIALISLFFFFPLCITVFCYIGIIRCLSRFDRTHKRLRAIVLTVIVLCVFVLCFGPTNVIHFTHYLQLYYYSDASLYSAYILCVGISSISCCLDPLIYYFASSQCQRYVYSLLRWSFFCFAIEQATLL</sequence>
<evidence type="ECO:0000256" key="18">
    <source>
        <dbReference type="SAM" id="Phobius"/>
    </source>
</evidence>
<evidence type="ECO:0000256" key="2">
    <source>
        <dbReference type="ARBA" id="ARBA00019705"/>
    </source>
</evidence>
<evidence type="ECO:0000256" key="7">
    <source>
        <dbReference type="ARBA" id="ARBA00022989"/>
    </source>
</evidence>
<evidence type="ECO:0000256" key="8">
    <source>
        <dbReference type="ARBA" id="ARBA00023040"/>
    </source>
</evidence>
<feature type="transmembrane region" description="Helical" evidence="18">
    <location>
        <begin position="158"/>
        <end position="178"/>
    </location>
</feature>
<dbReference type="PANTHER" id="PTHR24232:SF20">
    <property type="entry name" value="PROTEINASE-ACTIVATED RECEPTOR 1"/>
    <property type="match status" value="1"/>
</dbReference>
<feature type="transmembrane region" description="Helical" evidence="18">
    <location>
        <begin position="206"/>
        <end position="236"/>
    </location>
</feature>
<accession>A0AAV3B4E7</accession>
<dbReference type="PRINTS" id="PR01428">
    <property type="entry name" value="PROTEASEAR"/>
</dbReference>
<gene>
    <name evidence="20" type="ORF">GDO54_005813</name>
</gene>
<feature type="transmembrane region" description="Helical" evidence="18">
    <location>
        <begin position="48"/>
        <end position="68"/>
    </location>
</feature>
<feature type="transmembrane region" description="Helical" evidence="18">
    <location>
        <begin position="286"/>
        <end position="310"/>
    </location>
</feature>
<evidence type="ECO:0000256" key="3">
    <source>
        <dbReference type="ARBA" id="ARBA00022475"/>
    </source>
</evidence>
<proteinExistence type="inferred from homology"/>
<dbReference type="GO" id="GO:0007200">
    <property type="term" value="P:phospholipase C-activating G protein-coupled receptor signaling pathway"/>
    <property type="evidence" value="ECO:0007669"/>
    <property type="project" value="TreeGrafter"/>
</dbReference>
<dbReference type="PRINTS" id="PR00237">
    <property type="entry name" value="GPCRRHODOPSN"/>
</dbReference>
<comment type="subcellular location">
    <subcellularLocation>
        <location evidence="1">Cell membrane</location>
        <topology evidence="1">Multi-pass membrane protein</topology>
    </subcellularLocation>
</comment>
<keyword evidence="10 18" id="KW-0472">Membrane</keyword>
<evidence type="ECO:0000256" key="5">
    <source>
        <dbReference type="ARBA" id="ARBA00022696"/>
    </source>
</evidence>
<evidence type="ECO:0000256" key="13">
    <source>
        <dbReference type="ARBA" id="ARBA00023180"/>
    </source>
</evidence>
<reference evidence="20" key="1">
    <citation type="thesis" date="2020" institute="ProQuest LLC" country="789 East Eisenhower Parkway, Ann Arbor, MI, USA">
        <title>Comparative Genomics and Chromosome Evolution.</title>
        <authorList>
            <person name="Mudd A.B."/>
        </authorList>
    </citation>
    <scope>NUCLEOTIDE SEQUENCE</scope>
    <source>
        <strain evidence="20">1538</strain>
        <tissue evidence="20">Blood</tissue>
    </source>
</reference>
<evidence type="ECO:0000256" key="1">
    <source>
        <dbReference type="ARBA" id="ARBA00004651"/>
    </source>
</evidence>
<dbReference type="PANTHER" id="PTHR24232">
    <property type="entry name" value="G-PROTEIN COUPLED RECEPTOR"/>
    <property type="match status" value="1"/>
</dbReference>
<keyword evidence="8 17" id="KW-0297">G-protein coupled receptor</keyword>
<evidence type="ECO:0000256" key="4">
    <source>
        <dbReference type="ARBA" id="ARBA00022692"/>
    </source>
</evidence>
<evidence type="ECO:0000256" key="14">
    <source>
        <dbReference type="ARBA" id="ARBA00023224"/>
    </source>
</evidence>
<dbReference type="Pfam" id="PF00001">
    <property type="entry name" value="7tm_1"/>
    <property type="match status" value="1"/>
</dbReference>
<dbReference type="GO" id="GO:0015057">
    <property type="term" value="F:thrombin-activated receptor activity"/>
    <property type="evidence" value="ECO:0007669"/>
    <property type="project" value="InterPro"/>
</dbReference>
<keyword evidence="5" id="KW-0356">Hemostasis</keyword>
<keyword evidence="7 18" id="KW-1133">Transmembrane helix</keyword>
<evidence type="ECO:0000256" key="15">
    <source>
        <dbReference type="ARBA" id="ARBA00031780"/>
    </source>
</evidence>
<dbReference type="InterPro" id="IPR003912">
    <property type="entry name" value="Protea_act_rcpt"/>
</dbReference>
<comment type="similarity">
    <text evidence="17">Belongs to the G-protein coupled receptor 1 family.</text>
</comment>
<keyword evidence="3" id="KW-1003">Cell membrane</keyword>
<evidence type="ECO:0000256" key="11">
    <source>
        <dbReference type="ARBA" id="ARBA00023157"/>
    </source>
</evidence>
<keyword evidence="11 16" id="KW-1015">Disulfide bond</keyword>
<dbReference type="GO" id="GO:0030194">
    <property type="term" value="P:positive regulation of blood coagulation"/>
    <property type="evidence" value="ECO:0007669"/>
    <property type="project" value="TreeGrafter"/>
</dbReference>
<evidence type="ECO:0000259" key="19">
    <source>
        <dbReference type="PROSITE" id="PS50262"/>
    </source>
</evidence>
<evidence type="ECO:0000256" key="6">
    <source>
        <dbReference type="ARBA" id="ARBA00022729"/>
    </source>
</evidence>
<evidence type="ECO:0000313" key="20">
    <source>
        <dbReference type="EMBL" id="DBA29753.1"/>
    </source>
</evidence>
<protein>
    <recommendedName>
        <fullName evidence="2">Proteinase-activated receptor 1</fullName>
    </recommendedName>
    <alternativeName>
        <fullName evidence="15">Thrombin receptor</fullName>
    </alternativeName>
</protein>
<dbReference type="PROSITE" id="PS50262">
    <property type="entry name" value="G_PROTEIN_RECEP_F1_2"/>
    <property type="match status" value="1"/>
</dbReference>
<feature type="disulfide bond" evidence="16">
    <location>
        <begin position="114"/>
        <end position="193"/>
    </location>
</feature>
<evidence type="ECO:0000256" key="17">
    <source>
        <dbReference type="RuleBase" id="RU000688"/>
    </source>
</evidence>
<evidence type="ECO:0000313" key="21">
    <source>
        <dbReference type="Proteomes" id="UP001181693"/>
    </source>
</evidence>
<evidence type="ECO:0000256" key="16">
    <source>
        <dbReference type="PIRSR" id="PIRSR603912-52"/>
    </source>
</evidence>
<keyword evidence="13" id="KW-0325">Glycoprotein</keyword>
<dbReference type="AlphaFoldDB" id="A0AAV3B4E7"/>
<keyword evidence="4 17" id="KW-0812">Transmembrane</keyword>
<dbReference type="InterPro" id="IPR017452">
    <property type="entry name" value="GPCR_Rhodpsn_7TM"/>
</dbReference>
<dbReference type="GO" id="GO:0005886">
    <property type="term" value="C:plasma membrane"/>
    <property type="evidence" value="ECO:0007669"/>
    <property type="project" value="UniProtKB-SubCell"/>
</dbReference>
<dbReference type="Proteomes" id="UP001181693">
    <property type="component" value="Unassembled WGS sequence"/>
</dbReference>
<feature type="transmembrane region" description="Helical" evidence="18">
    <location>
        <begin position="119"/>
        <end position="137"/>
    </location>
</feature>
<organism evidence="20 21">
    <name type="scientific">Pyxicephalus adspersus</name>
    <name type="common">African bullfrog</name>
    <dbReference type="NCBI Taxonomy" id="30357"/>
    <lineage>
        <taxon>Eukaryota</taxon>
        <taxon>Metazoa</taxon>
        <taxon>Chordata</taxon>
        <taxon>Craniata</taxon>
        <taxon>Vertebrata</taxon>
        <taxon>Euteleostomi</taxon>
        <taxon>Amphibia</taxon>
        <taxon>Batrachia</taxon>
        <taxon>Anura</taxon>
        <taxon>Neobatrachia</taxon>
        <taxon>Ranoidea</taxon>
        <taxon>Pyxicephalidae</taxon>
        <taxon>Pyxicephalinae</taxon>
        <taxon>Pyxicephalus</taxon>
    </lineage>
</organism>
<feature type="transmembrane region" description="Helical" evidence="18">
    <location>
        <begin position="248"/>
        <end position="266"/>
    </location>
</feature>
<dbReference type="Gene3D" id="1.20.1070.10">
    <property type="entry name" value="Rhodopsin 7-helix transmembrane proteins"/>
    <property type="match status" value="1"/>
</dbReference>
<comment type="caution">
    <text evidence="20">The sequence shown here is derived from an EMBL/GenBank/DDBJ whole genome shotgun (WGS) entry which is preliminary data.</text>
</comment>
<dbReference type="EMBL" id="DYDO01000002">
    <property type="protein sequence ID" value="DBA29753.1"/>
    <property type="molecule type" value="Genomic_DNA"/>
</dbReference>
<dbReference type="PROSITE" id="PS00237">
    <property type="entry name" value="G_PROTEIN_RECEP_F1_1"/>
    <property type="match status" value="1"/>
</dbReference>
<evidence type="ECO:0000256" key="10">
    <source>
        <dbReference type="ARBA" id="ARBA00023136"/>
    </source>
</evidence>
<feature type="transmembrane region" description="Helical" evidence="18">
    <location>
        <begin position="80"/>
        <end position="99"/>
    </location>
</feature>
<dbReference type="GO" id="GO:0007596">
    <property type="term" value="P:blood coagulation"/>
    <property type="evidence" value="ECO:0007669"/>
    <property type="project" value="UniProtKB-KW"/>
</dbReference>
<dbReference type="FunFam" id="1.20.1070.10:FF:000040">
    <property type="entry name" value="Coagulation factor 2 (thrombin) receptor"/>
    <property type="match status" value="1"/>
</dbReference>
<dbReference type="InterPro" id="IPR000276">
    <property type="entry name" value="GPCR_Rhodpsn"/>
</dbReference>
<keyword evidence="6" id="KW-0732">Signal</keyword>
<name>A0AAV3B4E7_PYXAD</name>